<dbReference type="HAMAP" id="MF_01575">
    <property type="entry name" value="UPF0398"/>
    <property type="match status" value="1"/>
</dbReference>
<evidence type="ECO:0000313" key="3">
    <source>
        <dbReference type="Proteomes" id="UP001275436"/>
    </source>
</evidence>
<organism evidence="2 3">
    <name type="scientific">Oceanobacillus kimchii</name>
    <dbReference type="NCBI Taxonomy" id="746691"/>
    <lineage>
        <taxon>Bacteria</taxon>
        <taxon>Bacillati</taxon>
        <taxon>Bacillota</taxon>
        <taxon>Bacilli</taxon>
        <taxon>Bacillales</taxon>
        <taxon>Bacillaceae</taxon>
        <taxon>Oceanobacillus</taxon>
    </lineage>
</organism>
<accession>A0ABQ5TIG0</accession>
<dbReference type="PANTHER" id="PTHR38440">
    <property type="entry name" value="UPF0398 PROTEIN YPSA"/>
    <property type="match status" value="1"/>
</dbReference>
<dbReference type="Pfam" id="PF06908">
    <property type="entry name" value="YpsA"/>
    <property type="match status" value="1"/>
</dbReference>
<reference evidence="2 3" key="1">
    <citation type="submission" date="2023-02" db="EMBL/GenBank/DDBJ databases">
        <title>Oceanobacillus kimchii IFOP_LL358 isolated form Alexandrium catenella lab strain.</title>
        <authorList>
            <person name="Gajardo G."/>
            <person name="Ueki S."/>
            <person name="Maruyama F."/>
        </authorList>
    </citation>
    <scope>NUCLEOTIDE SEQUENCE [LARGE SCALE GENOMIC DNA]</scope>
    <source>
        <strain evidence="2 3">IFOP_LL358</strain>
    </source>
</reference>
<dbReference type="RefSeq" id="WP_017796163.1">
    <property type="nucleotide sequence ID" value="NZ_BSKO01000001.1"/>
</dbReference>
<keyword evidence="3" id="KW-1185">Reference proteome</keyword>
<dbReference type="InterPro" id="IPR010697">
    <property type="entry name" value="YspA"/>
</dbReference>
<dbReference type="SUPFAM" id="SSF102405">
    <property type="entry name" value="MCP/YpsA-like"/>
    <property type="match status" value="1"/>
</dbReference>
<sequence>MKILMVTGYKPMELNIFKEDDSRIQFIKASLEKRIREFLEEGLEWVIISGQMGVELWAADVVMDLKEEYPVQLGVFPPFENQDSRWPEMLKEKFEELSMTADFFKPIYKGDYQGPYQFRTKDMWLIDKSDACLLLMDEEFPGSTKYFYETLQKTAKDYPVFTITPQDIDDIVEDLRMQDPNYWD</sequence>
<protein>
    <recommendedName>
        <fullName evidence="1">UPF0398 protein MACH08_12580</fullName>
    </recommendedName>
</protein>
<gene>
    <name evidence="2" type="primary">ypsA</name>
    <name evidence="2" type="ORF">MACH08_12580</name>
</gene>
<dbReference type="NCBIfam" id="NF010181">
    <property type="entry name" value="PRK13660.1"/>
    <property type="match status" value="1"/>
</dbReference>
<comment type="caution">
    <text evidence="2">The sequence shown here is derived from an EMBL/GenBank/DDBJ whole genome shotgun (WGS) entry which is preliminary data.</text>
</comment>
<dbReference type="PANTHER" id="PTHR38440:SF1">
    <property type="entry name" value="UPF0398 PROTEIN SPR0331"/>
    <property type="match status" value="1"/>
</dbReference>
<dbReference type="Proteomes" id="UP001275436">
    <property type="component" value="Unassembled WGS sequence"/>
</dbReference>
<comment type="similarity">
    <text evidence="1">Belongs to the UPF0398 family.</text>
</comment>
<name>A0ABQ5TIG0_9BACI</name>
<dbReference type="EMBL" id="BSKO01000001">
    <property type="protein sequence ID" value="GLO65474.1"/>
    <property type="molecule type" value="Genomic_DNA"/>
</dbReference>
<evidence type="ECO:0000256" key="1">
    <source>
        <dbReference type="HAMAP-Rule" id="MF_01575"/>
    </source>
</evidence>
<proteinExistence type="inferred from homology"/>
<dbReference type="PIRSF" id="PIRSF021290">
    <property type="entry name" value="DUF1273"/>
    <property type="match status" value="1"/>
</dbReference>
<evidence type="ECO:0000313" key="2">
    <source>
        <dbReference type="EMBL" id="GLO65474.1"/>
    </source>
</evidence>
<dbReference type="Gene3D" id="3.40.50.450">
    <property type="match status" value="1"/>
</dbReference>